<evidence type="ECO:0000313" key="4">
    <source>
        <dbReference type="Proteomes" id="UP000582213"/>
    </source>
</evidence>
<gene>
    <name evidence="2" type="ORF">D1869_11610</name>
    <name evidence="1" type="ORF">HNQ62_001197</name>
</gene>
<dbReference type="AlphaFoldDB" id="A0A650CIQ7"/>
<dbReference type="Proteomes" id="UP000427373">
    <property type="component" value="Chromosome"/>
</dbReference>
<reference evidence="1 4" key="2">
    <citation type="submission" date="2020-08" db="EMBL/GenBank/DDBJ databases">
        <title>Genomic Encyclopedia of Type Strains, Phase IV (KMG-IV): sequencing the most valuable type-strain genomes for metagenomic binning, comparative biology and taxonomic classification.</title>
        <authorList>
            <person name="Goeker M."/>
        </authorList>
    </citation>
    <scope>NUCLEOTIDE SEQUENCE [LARGE SCALE GENOMIC DNA]</scope>
    <source>
        <strain evidence="1 4">DSM 12421</strain>
    </source>
</reference>
<sequence>MIIFYAIGERDRAKELVRIITKTRWKTVSKHAIKISSSSIGASVVIFKPTKASLAVALWLKQKAEELGMVALVGWFTEITNIPPDVEEAVKTDLNKLLMKQLDVPWSPELSH</sequence>
<dbReference type="GeneID" id="1460190"/>
<evidence type="ECO:0000313" key="2">
    <source>
        <dbReference type="EMBL" id="QGR17751.1"/>
    </source>
</evidence>
<dbReference type="OrthoDB" id="42938at2157"/>
<protein>
    <submittedName>
        <fullName evidence="2">Uncharacterized protein</fullName>
    </submittedName>
</protein>
<proteinExistence type="predicted"/>
<dbReference type="EMBL" id="JACHFY010000004">
    <property type="protein sequence ID" value="MBB5253436.1"/>
    <property type="molecule type" value="Genomic_DNA"/>
</dbReference>
<dbReference type="EMBL" id="CP045484">
    <property type="protein sequence ID" value="QGR17751.1"/>
    <property type="molecule type" value="Genomic_DNA"/>
</dbReference>
<accession>A0A650CIQ7</accession>
<keyword evidence="3" id="KW-1185">Reference proteome</keyword>
<reference evidence="2 3" key="1">
    <citation type="submission" date="2019-10" db="EMBL/GenBank/DDBJ databases">
        <title>Genome Sequences from Six Type Strain Members of the Archaeal Family Sulfolobaceae: Acidianus ambivalens, Acidianus infernus, Metallosphaera prunae, Stygiolobus azoricus, Sulfolobus metallicus, and Sulfurisphaera ohwakuensis.</title>
        <authorList>
            <person name="Counts J.A."/>
            <person name="Kelly R.M."/>
        </authorList>
    </citation>
    <scope>NUCLEOTIDE SEQUENCE [LARGE SCALE GENOMIC DNA]</scope>
    <source>
        <strain evidence="2 3">TA-1</strain>
    </source>
</reference>
<evidence type="ECO:0000313" key="1">
    <source>
        <dbReference type="EMBL" id="MBB5253436.1"/>
    </source>
</evidence>
<dbReference type="Proteomes" id="UP000582213">
    <property type="component" value="Unassembled WGS sequence"/>
</dbReference>
<name>A0A650CIQ7_SULOH</name>
<dbReference type="KEGG" id="soh:D1869_11610"/>
<evidence type="ECO:0000313" key="3">
    <source>
        <dbReference type="Proteomes" id="UP000427373"/>
    </source>
</evidence>
<dbReference type="RefSeq" id="WP_010980197.1">
    <property type="nucleotide sequence ID" value="NZ_AP031374.1"/>
</dbReference>
<organism evidence="2 3">
    <name type="scientific">Sulfurisphaera ohwakuensis</name>
    <dbReference type="NCBI Taxonomy" id="69656"/>
    <lineage>
        <taxon>Archaea</taxon>
        <taxon>Thermoproteota</taxon>
        <taxon>Thermoprotei</taxon>
        <taxon>Sulfolobales</taxon>
        <taxon>Sulfolobaceae</taxon>
        <taxon>Sulfurisphaera</taxon>
    </lineage>
</organism>